<feature type="transmembrane region" description="Helical" evidence="11">
    <location>
        <begin position="119"/>
        <end position="138"/>
    </location>
</feature>
<keyword evidence="8 11" id="KW-1133">Transmembrane helix</keyword>
<feature type="transmembrane region" description="Helical" evidence="11">
    <location>
        <begin position="6"/>
        <end position="37"/>
    </location>
</feature>
<keyword evidence="9" id="KW-0408">Iron</keyword>
<dbReference type="GO" id="GO:0009055">
    <property type="term" value="F:electron transfer activity"/>
    <property type="evidence" value="ECO:0007669"/>
    <property type="project" value="TreeGrafter"/>
</dbReference>
<organism evidence="12">
    <name type="scientific">freshwater metagenome</name>
    <dbReference type="NCBI Taxonomy" id="449393"/>
    <lineage>
        <taxon>unclassified sequences</taxon>
        <taxon>metagenomes</taxon>
        <taxon>ecological metagenomes</taxon>
    </lineage>
</organism>
<proteinExistence type="predicted"/>
<keyword evidence="5 11" id="KW-0812">Transmembrane</keyword>
<feature type="transmembrane region" description="Helical" evidence="11">
    <location>
        <begin position="206"/>
        <end position="226"/>
    </location>
</feature>
<evidence type="ECO:0000256" key="9">
    <source>
        <dbReference type="ARBA" id="ARBA00023004"/>
    </source>
</evidence>
<evidence type="ECO:0000256" key="5">
    <source>
        <dbReference type="ARBA" id="ARBA00022692"/>
    </source>
</evidence>
<dbReference type="GO" id="GO:0019646">
    <property type="term" value="P:aerobic electron transport chain"/>
    <property type="evidence" value="ECO:0007669"/>
    <property type="project" value="TreeGrafter"/>
</dbReference>
<dbReference type="AlphaFoldDB" id="A0A6J7DW60"/>
<feature type="transmembrane region" description="Helical" evidence="11">
    <location>
        <begin position="81"/>
        <end position="99"/>
    </location>
</feature>
<evidence type="ECO:0000256" key="8">
    <source>
        <dbReference type="ARBA" id="ARBA00022989"/>
    </source>
</evidence>
<evidence type="ECO:0000256" key="2">
    <source>
        <dbReference type="ARBA" id="ARBA00022448"/>
    </source>
</evidence>
<dbReference type="InterPro" id="IPR003317">
    <property type="entry name" value="Cyt-d_oxidase_su2"/>
</dbReference>
<keyword evidence="2" id="KW-0813">Transport</keyword>
<keyword evidence="6" id="KW-0479">Metal-binding</keyword>
<keyword evidence="3" id="KW-1003">Cell membrane</keyword>
<dbReference type="PIRSF" id="PIRSF000267">
    <property type="entry name" value="Cyt_oxidse_sub2"/>
    <property type="match status" value="1"/>
</dbReference>
<dbReference type="PANTHER" id="PTHR43141:SF5">
    <property type="entry name" value="CYTOCHROME BD-I UBIQUINOL OXIDASE SUBUNIT 2"/>
    <property type="match status" value="1"/>
</dbReference>
<feature type="transmembrane region" description="Helical" evidence="11">
    <location>
        <begin position="232"/>
        <end position="253"/>
    </location>
</feature>
<accession>A0A6J7DW60</accession>
<dbReference type="GO" id="GO:0005886">
    <property type="term" value="C:plasma membrane"/>
    <property type="evidence" value="ECO:0007669"/>
    <property type="project" value="UniProtKB-SubCell"/>
</dbReference>
<dbReference type="GO" id="GO:0070069">
    <property type="term" value="C:cytochrome complex"/>
    <property type="evidence" value="ECO:0007669"/>
    <property type="project" value="TreeGrafter"/>
</dbReference>
<evidence type="ECO:0000313" key="12">
    <source>
        <dbReference type="EMBL" id="CAB4872774.1"/>
    </source>
</evidence>
<dbReference type="GO" id="GO:0046872">
    <property type="term" value="F:metal ion binding"/>
    <property type="evidence" value="ECO:0007669"/>
    <property type="project" value="UniProtKB-KW"/>
</dbReference>
<comment type="subcellular location">
    <subcellularLocation>
        <location evidence="1">Cell membrane</location>
        <topology evidence="1">Multi-pass membrane protein</topology>
    </subcellularLocation>
</comment>
<dbReference type="EMBL" id="CAFBLS010000081">
    <property type="protein sequence ID" value="CAB4872774.1"/>
    <property type="molecule type" value="Genomic_DNA"/>
</dbReference>
<sequence>MDLVTVWFILIAVLWIGYFVLDGFDMGVGMLLPVIGTDDLRRRVMINTIGPVWDGNEVWLLVAGGATFAAFPLWYATLFSGYYLALFVILLALILRGVAFEYRGKHDTAKWRANWDRAIVVGSVLPALLFGVAFGNIVGGSKIAPLEGAANPADAGSFNYVGSFFDLLNPFALVVGLMTLTVFATHGAIFLSLKTSGEIREASRKVALRIGLVAAVFAVAALLWSQAFSGRVAVTLPLSLVAAVLWLSALGMVMKGRDGWAFLLSAGTILLAVTSLFVGLFPNVMPSSIDAAYNLTVYNASSQSYTLTVMTIVAAIMTPIVLVYQGWTYWVFRKRISTSMIPPQPATGRADDRFATSAS</sequence>
<dbReference type="NCBIfam" id="TIGR00203">
    <property type="entry name" value="cydB"/>
    <property type="match status" value="1"/>
</dbReference>
<dbReference type="PANTHER" id="PTHR43141">
    <property type="entry name" value="CYTOCHROME BD2 SUBUNIT II"/>
    <property type="match status" value="1"/>
</dbReference>
<feature type="transmembrane region" description="Helical" evidence="11">
    <location>
        <begin position="260"/>
        <end position="285"/>
    </location>
</feature>
<evidence type="ECO:0000256" key="7">
    <source>
        <dbReference type="ARBA" id="ARBA00022982"/>
    </source>
</evidence>
<evidence type="ECO:0000256" key="10">
    <source>
        <dbReference type="ARBA" id="ARBA00023136"/>
    </source>
</evidence>
<feature type="transmembrane region" description="Helical" evidence="11">
    <location>
        <begin position="305"/>
        <end position="332"/>
    </location>
</feature>
<evidence type="ECO:0000256" key="6">
    <source>
        <dbReference type="ARBA" id="ARBA00022723"/>
    </source>
</evidence>
<evidence type="ECO:0000256" key="1">
    <source>
        <dbReference type="ARBA" id="ARBA00004651"/>
    </source>
</evidence>
<dbReference type="Pfam" id="PF02322">
    <property type="entry name" value="Cyt_bd_oxida_II"/>
    <property type="match status" value="1"/>
</dbReference>
<evidence type="ECO:0000256" key="3">
    <source>
        <dbReference type="ARBA" id="ARBA00022475"/>
    </source>
</evidence>
<evidence type="ECO:0000256" key="4">
    <source>
        <dbReference type="ARBA" id="ARBA00022617"/>
    </source>
</evidence>
<gene>
    <name evidence="12" type="ORF">UFOPK3402_00787</name>
</gene>
<evidence type="ECO:0000256" key="11">
    <source>
        <dbReference type="SAM" id="Phobius"/>
    </source>
</evidence>
<name>A0A6J7DW60_9ZZZZ</name>
<keyword evidence="10 11" id="KW-0472">Membrane</keyword>
<dbReference type="GO" id="GO:0016682">
    <property type="term" value="F:oxidoreductase activity, acting on diphenols and related substances as donors, oxygen as acceptor"/>
    <property type="evidence" value="ECO:0007669"/>
    <property type="project" value="TreeGrafter"/>
</dbReference>
<reference evidence="12" key="1">
    <citation type="submission" date="2020-05" db="EMBL/GenBank/DDBJ databases">
        <authorList>
            <person name="Chiriac C."/>
            <person name="Salcher M."/>
            <person name="Ghai R."/>
            <person name="Kavagutti S V."/>
        </authorList>
    </citation>
    <scope>NUCLEOTIDE SEQUENCE</scope>
</reference>
<keyword evidence="4" id="KW-0349">Heme</keyword>
<feature type="transmembrane region" description="Helical" evidence="11">
    <location>
        <begin position="171"/>
        <end position="194"/>
    </location>
</feature>
<protein>
    <submittedName>
        <fullName evidence="12">Unannotated protein</fullName>
    </submittedName>
</protein>
<keyword evidence="7" id="KW-0249">Electron transport</keyword>